<keyword evidence="2" id="KW-0560">Oxidoreductase</keyword>
<reference evidence="5 6" key="1">
    <citation type="journal article" date="2019" name="Int. J. Syst. Evol. Microbiol.">
        <title>The Global Catalogue of Microorganisms (GCM) 10K type strain sequencing project: providing services to taxonomists for standard genome sequencing and annotation.</title>
        <authorList>
            <consortium name="The Broad Institute Genomics Platform"/>
            <consortium name="The Broad Institute Genome Sequencing Center for Infectious Disease"/>
            <person name="Wu L."/>
            <person name="Ma J."/>
        </authorList>
    </citation>
    <scope>NUCLEOTIDE SEQUENCE [LARGE SCALE GENOMIC DNA]</scope>
    <source>
        <strain evidence="5 6">JCM 16330</strain>
    </source>
</reference>
<feature type="domain" description="FAD-dependent oxidoreductase 2 FAD-binding" evidence="4">
    <location>
        <begin position="12"/>
        <end position="43"/>
    </location>
</feature>
<dbReference type="PANTHER" id="PTHR48105">
    <property type="entry name" value="THIOREDOXIN REDUCTASE 1-RELATED-RELATED"/>
    <property type="match status" value="1"/>
</dbReference>
<proteinExistence type="predicted"/>
<dbReference type="Proteomes" id="UP001500837">
    <property type="component" value="Unassembled WGS sequence"/>
</dbReference>
<dbReference type="InterPro" id="IPR050097">
    <property type="entry name" value="Ferredoxin-NADP_redctase_2"/>
</dbReference>
<dbReference type="Gene3D" id="3.50.50.60">
    <property type="entry name" value="FAD/NAD(P)-binding domain"/>
    <property type="match status" value="1"/>
</dbReference>
<evidence type="ECO:0000259" key="4">
    <source>
        <dbReference type="Pfam" id="PF00890"/>
    </source>
</evidence>
<name>A0AAV3SAR1_9EURY</name>
<dbReference type="EMBL" id="BAAABL010000068">
    <property type="protein sequence ID" value="GAA0308586.1"/>
    <property type="molecule type" value="Genomic_DNA"/>
</dbReference>
<dbReference type="Pfam" id="PF00890">
    <property type="entry name" value="FAD_binding_2"/>
    <property type="match status" value="1"/>
</dbReference>
<evidence type="ECO:0000313" key="6">
    <source>
        <dbReference type="Proteomes" id="UP001500837"/>
    </source>
</evidence>
<dbReference type="SUPFAM" id="SSF51905">
    <property type="entry name" value="FAD/NAD(P)-binding domain"/>
    <property type="match status" value="1"/>
</dbReference>
<organism evidence="5 6">
    <name type="scientific">Halarchaeum salinum</name>
    <dbReference type="NCBI Taxonomy" id="489912"/>
    <lineage>
        <taxon>Archaea</taxon>
        <taxon>Methanobacteriati</taxon>
        <taxon>Methanobacteriota</taxon>
        <taxon>Stenosarchaea group</taxon>
        <taxon>Halobacteria</taxon>
        <taxon>Halobacteriales</taxon>
        <taxon>Halobacteriaceae</taxon>
    </lineage>
</organism>
<protein>
    <submittedName>
        <fullName evidence="5">NAD(P)/FAD-dependent oxidoreductase</fullName>
    </submittedName>
</protein>
<feature type="region of interest" description="Disordered" evidence="3">
    <location>
        <begin position="212"/>
        <end position="251"/>
    </location>
</feature>
<dbReference type="InterPro" id="IPR036188">
    <property type="entry name" value="FAD/NAD-bd_sf"/>
</dbReference>
<dbReference type="AlphaFoldDB" id="A0AAV3SAR1"/>
<keyword evidence="6" id="KW-1185">Reference proteome</keyword>
<comment type="caution">
    <text evidence="5">The sequence shown here is derived from an EMBL/GenBank/DDBJ whole genome shotgun (WGS) entry which is preliminary data.</text>
</comment>
<keyword evidence="1" id="KW-0285">Flavoprotein</keyword>
<evidence type="ECO:0000256" key="3">
    <source>
        <dbReference type="SAM" id="MobiDB-lite"/>
    </source>
</evidence>
<dbReference type="InterPro" id="IPR003953">
    <property type="entry name" value="FAD-dep_OxRdtase_2_FAD-bd"/>
</dbReference>
<evidence type="ECO:0000256" key="1">
    <source>
        <dbReference type="ARBA" id="ARBA00022630"/>
    </source>
</evidence>
<dbReference type="PRINTS" id="PR00469">
    <property type="entry name" value="PNDRDTASEII"/>
</dbReference>
<dbReference type="GO" id="GO:0016491">
    <property type="term" value="F:oxidoreductase activity"/>
    <property type="evidence" value="ECO:0007669"/>
    <property type="project" value="UniProtKB-KW"/>
</dbReference>
<sequence length="251" mass="26974">MVMSYSENAPSVVVVGGGVAGLNAALYTARAGFETTVVNAGESILRRNGHLENVPGFPGGVNPRTFLDLLEEQVADAGAARVTGEVTILEELDGQFVAETDDEVYEGEYAIAATKSNPDYLDAFDLALDQQGSKTYVDVGDRGRTNVDGLYVAGRLAAEPHQTTIVAGHGAKVGLTVVEDSEVPYYHDWVAPEGYFTGRGREVPPGVEEIDEAERAARERDSMDRMREAFAERHPDEPTMHPSVAADDEGE</sequence>
<feature type="compositionally biased region" description="Basic and acidic residues" evidence="3">
    <location>
        <begin position="213"/>
        <end position="239"/>
    </location>
</feature>
<evidence type="ECO:0000256" key="2">
    <source>
        <dbReference type="ARBA" id="ARBA00023002"/>
    </source>
</evidence>
<evidence type="ECO:0000313" key="5">
    <source>
        <dbReference type="EMBL" id="GAA0308586.1"/>
    </source>
</evidence>
<dbReference type="PRINTS" id="PR00368">
    <property type="entry name" value="FADPNR"/>
</dbReference>
<accession>A0AAV3SAR1</accession>
<gene>
    <name evidence="5" type="ORF">GCM10009066_22720</name>
</gene>